<protein>
    <submittedName>
        <fullName evidence="1">Uncharacterized protein</fullName>
    </submittedName>
</protein>
<dbReference type="EMBL" id="GGEC01080768">
    <property type="protein sequence ID" value="MBX61252.1"/>
    <property type="molecule type" value="Transcribed_RNA"/>
</dbReference>
<reference evidence="1" key="1">
    <citation type="submission" date="2018-02" db="EMBL/GenBank/DDBJ databases">
        <title>Rhizophora mucronata_Transcriptome.</title>
        <authorList>
            <person name="Meera S.P."/>
            <person name="Sreeshan A."/>
            <person name="Augustine A."/>
        </authorList>
    </citation>
    <scope>NUCLEOTIDE SEQUENCE</scope>
    <source>
        <tissue evidence="1">Leaf</tissue>
    </source>
</reference>
<accession>A0A2P2Q2S6</accession>
<evidence type="ECO:0000313" key="1">
    <source>
        <dbReference type="EMBL" id="MBX61252.1"/>
    </source>
</evidence>
<dbReference type="AlphaFoldDB" id="A0A2P2Q2S6"/>
<sequence length="36" mass="4270">MTYFFFTDTLHPVSSAGRSASCFQRTVQEVFLRRPW</sequence>
<proteinExistence type="predicted"/>
<organism evidence="1">
    <name type="scientific">Rhizophora mucronata</name>
    <name type="common">Asiatic mangrove</name>
    <dbReference type="NCBI Taxonomy" id="61149"/>
    <lineage>
        <taxon>Eukaryota</taxon>
        <taxon>Viridiplantae</taxon>
        <taxon>Streptophyta</taxon>
        <taxon>Embryophyta</taxon>
        <taxon>Tracheophyta</taxon>
        <taxon>Spermatophyta</taxon>
        <taxon>Magnoliopsida</taxon>
        <taxon>eudicotyledons</taxon>
        <taxon>Gunneridae</taxon>
        <taxon>Pentapetalae</taxon>
        <taxon>rosids</taxon>
        <taxon>fabids</taxon>
        <taxon>Malpighiales</taxon>
        <taxon>Rhizophoraceae</taxon>
        <taxon>Rhizophora</taxon>
    </lineage>
</organism>
<name>A0A2P2Q2S6_RHIMU</name>